<feature type="domain" description="DUF58" evidence="1">
    <location>
        <begin position="64"/>
        <end position="260"/>
    </location>
</feature>
<dbReference type="Pfam" id="PF01882">
    <property type="entry name" value="DUF58"/>
    <property type="match status" value="1"/>
</dbReference>
<dbReference type="OrthoDB" id="9794556at2"/>
<organism evidence="2 3">
    <name type="scientific">Paracoccus solventivorans</name>
    <dbReference type="NCBI Taxonomy" id="53463"/>
    <lineage>
        <taxon>Bacteria</taxon>
        <taxon>Pseudomonadati</taxon>
        <taxon>Pseudomonadota</taxon>
        <taxon>Alphaproteobacteria</taxon>
        <taxon>Rhodobacterales</taxon>
        <taxon>Paracoccaceae</taxon>
        <taxon>Paracoccus</taxon>
    </lineage>
</organism>
<evidence type="ECO:0000313" key="2">
    <source>
        <dbReference type="EMBL" id="SHL95212.1"/>
    </source>
</evidence>
<proteinExistence type="predicted"/>
<dbReference type="RefSeq" id="WP_073063014.1">
    <property type="nucleotide sequence ID" value="NZ_FRCK01000002.1"/>
</dbReference>
<name>A0A1M7ETS0_9RHOB</name>
<dbReference type="InterPro" id="IPR002881">
    <property type="entry name" value="DUF58"/>
</dbReference>
<gene>
    <name evidence="2" type="ORF">SAMN05444389_102317</name>
</gene>
<sequence>MRGAGSSRGFAATGTGGAAALRLRAEAAALGLPELMLAAERLASSVDPGAHGLRRAGTGEDFWQYRAAVPGDPAGLIDWRRSARSDAAFVRERELQAPQAAVLWVSGAPGMGWSGDPARPAKRDRGRVLALALGLLMLRGGERVGVGASPARPGRTQADALARDLLAATDELPGEAALRPHRRVVLVGDFVGDLTGLRGLLGQAAALNCRGALLQLLDPVEETFPFAGAVRFRAPSGERHATGNAAALRDAYLARLAARRDELAQLAAGAGWQFGTHDTGAAPAAALLWLHGALSP</sequence>
<dbReference type="EMBL" id="FRCK01000002">
    <property type="protein sequence ID" value="SHL95212.1"/>
    <property type="molecule type" value="Genomic_DNA"/>
</dbReference>
<dbReference type="STRING" id="53463.SAMN05444389_102317"/>
<evidence type="ECO:0000259" key="1">
    <source>
        <dbReference type="Pfam" id="PF01882"/>
    </source>
</evidence>
<dbReference type="AlphaFoldDB" id="A0A1M7ETS0"/>
<dbReference type="Proteomes" id="UP000184444">
    <property type="component" value="Unassembled WGS sequence"/>
</dbReference>
<dbReference type="PANTHER" id="PTHR33608">
    <property type="entry name" value="BLL2464 PROTEIN"/>
    <property type="match status" value="1"/>
</dbReference>
<dbReference type="PANTHER" id="PTHR33608:SF6">
    <property type="entry name" value="BLL2464 PROTEIN"/>
    <property type="match status" value="1"/>
</dbReference>
<reference evidence="3" key="1">
    <citation type="submission" date="2016-11" db="EMBL/GenBank/DDBJ databases">
        <authorList>
            <person name="Varghese N."/>
            <person name="Submissions S."/>
        </authorList>
    </citation>
    <scope>NUCLEOTIDE SEQUENCE [LARGE SCALE GENOMIC DNA]</scope>
    <source>
        <strain evidence="3">DSM 6637</strain>
    </source>
</reference>
<accession>A0A1M7ETS0</accession>
<keyword evidence="3" id="KW-1185">Reference proteome</keyword>
<evidence type="ECO:0000313" key="3">
    <source>
        <dbReference type="Proteomes" id="UP000184444"/>
    </source>
</evidence>
<protein>
    <recommendedName>
        <fullName evidence="1">DUF58 domain-containing protein</fullName>
    </recommendedName>
</protein>